<dbReference type="Proteomes" id="UP000507245">
    <property type="component" value="Unassembled WGS sequence"/>
</dbReference>
<reference evidence="2" key="1">
    <citation type="journal article" date="2020" name="Genome Biol.">
        <title>Gamete binning: chromosome-level and haplotype-resolved genome assembly enabled by high-throughput single-cell sequencing of gamete genomes.</title>
        <authorList>
            <person name="Campoy J.A."/>
            <person name="Sun H."/>
            <person name="Goel M."/>
            <person name="Jiao W.-B."/>
            <person name="Folz-Donahue K."/>
            <person name="Wang N."/>
            <person name="Rubio M."/>
            <person name="Liu C."/>
            <person name="Kukat C."/>
            <person name="Ruiz D."/>
            <person name="Huettel B."/>
            <person name="Schneeberger K."/>
        </authorList>
    </citation>
    <scope>NUCLEOTIDE SEQUENCE [LARGE SCALE GENOMIC DNA]</scope>
    <source>
        <strain evidence="2">cv. Rojo Pasion</strain>
    </source>
</reference>
<name>A0A6J5X6A4_PRUAR</name>
<keyword evidence="2" id="KW-1185">Reference proteome</keyword>
<dbReference type="OrthoDB" id="1194585at2759"/>
<protein>
    <submittedName>
        <fullName evidence="1">Uncharacterized protein</fullName>
    </submittedName>
</protein>
<accession>A0A6J5X6A4</accession>
<evidence type="ECO:0000313" key="1">
    <source>
        <dbReference type="EMBL" id="CAB4309390.1"/>
    </source>
</evidence>
<sequence length="61" mass="7230">MNQARGVGGYGWVCVVFWVHRWEVQGVDDFSRRVWVNSMKPRDEALKIFPMWKKMIETQSG</sequence>
<evidence type="ECO:0000313" key="2">
    <source>
        <dbReference type="Proteomes" id="UP000507245"/>
    </source>
</evidence>
<dbReference type="AlphaFoldDB" id="A0A6J5X6A4"/>
<proteinExistence type="predicted"/>
<gene>
    <name evidence="1" type="ORF">ORAREDHAP_LOCUS30490</name>
</gene>
<organism evidence="1 2">
    <name type="scientific">Prunus armeniaca</name>
    <name type="common">Apricot</name>
    <name type="synonym">Armeniaca vulgaris</name>
    <dbReference type="NCBI Taxonomy" id="36596"/>
    <lineage>
        <taxon>Eukaryota</taxon>
        <taxon>Viridiplantae</taxon>
        <taxon>Streptophyta</taxon>
        <taxon>Embryophyta</taxon>
        <taxon>Tracheophyta</taxon>
        <taxon>Spermatophyta</taxon>
        <taxon>Magnoliopsida</taxon>
        <taxon>eudicotyledons</taxon>
        <taxon>Gunneridae</taxon>
        <taxon>Pentapetalae</taxon>
        <taxon>rosids</taxon>
        <taxon>fabids</taxon>
        <taxon>Rosales</taxon>
        <taxon>Rosaceae</taxon>
        <taxon>Amygdaloideae</taxon>
        <taxon>Amygdaleae</taxon>
        <taxon>Prunus</taxon>
    </lineage>
</organism>
<dbReference type="EMBL" id="CAEKKB010000005">
    <property type="protein sequence ID" value="CAB4309390.1"/>
    <property type="molecule type" value="Genomic_DNA"/>
</dbReference>